<dbReference type="AlphaFoldDB" id="A0ABD1LM47"/>
<keyword evidence="2" id="KW-1185">Reference proteome</keyword>
<comment type="caution">
    <text evidence="1">The sequence shown here is derived from an EMBL/GenBank/DDBJ whole genome shotgun (WGS) entry which is preliminary data.</text>
</comment>
<gene>
    <name evidence="1" type="ORF">Fmac_023629</name>
</gene>
<dbReference type="EMBL" id="JBGMDY010000008">
    <property type="protein sequence ID" value="KAL2324571.1"/>
    <property type="molecule type" value="Genomic_DNA"/>
</dbReference>
<name>A0ABD1LM47_9FABA</name>
<evidence type="ECO:0000313" key="2">
    <source>
        <dbReference type="Proteomes" id="UP001603857"/>
    </source>
</evidence>
<organism evidence="1 2">
    <name type="scientific">Flemingia macrophylla</name>
    <dbReference type="NCBI Taxonomy" id="520843"/>
    <lineage>
        <taxon>Eukaryota</taxon>
        <taxon>Viridiplantae</taxon>
        <taxon>Streptophyta</taxon>
        <taxon>Embryophyta</taxon>
        <taxon>Tracheophyta</taxon>
        <taxon>Spermatophyta</taxon>
        <taxon>Magnoliopsida</taxon>
        <taxon>eudicotyledons</taxon>
        <taxon>Gunneridae</taxon>
        <taxon>Pentapetalae</taxon>
        <taxon>rosids</taxon>
        <taxon>fabids</taxon>
        <taxon>Fabales</taxon>
        <taxon>Fabaceae</taxon>
        <taxon>Papilionoideae</taxon>
        <taxon>50 kb inversion clade</taxon>
        <taxon>NPAAA clade</taxon>
        <taxon>indigoferoid/millettioid clade</taxon>
        <taxon>Phaseoleae</taxon>
        <taxon>Flemingia</taxon>
    </lineage>
</organism>
<sequence>MMDNGGHLMESEESFDLDVEHQERTSSVMESIKKSISPSFLSEENCGNHKKNHSEGEYEQGFMDLEPSSTSAFVYDSSETYISPTSVKEEKQFVSMVDDCESSTVNCKGNSVCVKQTPSCRDFQIHRELELNSSSGSLDGGSTSSFELCLPDEDSLITFEEFLMPDVENLTVVDSPMPSSPERNTIEADVFGPSSPREMVEKLVEFILNDESSAPHLDDPLVHHGAGFGGFSHSPNAQQTHTQFCSNQLTPERDQDHNGFQRNPIDSALYSFFSHSFPSNTLSQPLPLYHDELRRFDHEVSQSMFQQMINPGKLHLCSLNVSQSGVPSHLPALQMASCTQKLNSMKGCPFAYQEPQNSLDHMRSSPDFQGDININPAVVDSFIEMKLRSSNWQPHMRGF</sequence>
<protein>
    <submittedName>
        <fullName evidence="1">Uncharacterized protein</fullName>
    </submittedName>
</protein>
<dbReference type="Proteomes" id="UP001603857">
    <property type="component" value="Unassembled WGS sequence"/>
</dbReference>
<evidence type="ECO:0000313" key="1">
    <source>
        <dbReference type="EMBL" id="KAL2324571.1"/>
    </source>
</evidence>
<reference evidence="1 2" key="1">
    <citation type="submission" date="2024-08" db="EMBL/GenBank/DDBJ databases">
        <title>Insights into the chromosomal genome structure of Flemingia macrophylla.</title>
        <authorList>
            <person name="Ding Y."/>
            <person name="Zhao Y."/>
            <person name="Bi W."/>
            <person name="Wu M."/>
            <person name="Zhao G."/>
            <person name="Gong Y."/>
            <person name="Li W."/>
            <person name="Zhang P."/>
        </authorList>
    </citation>
    <scope>NUCLEOTIDE SEQUENCE [LARGE SCALE GENOMIC DNA]</scope>
    <source>
        <strain evidence="1">DYQJB</strain>
        <tissue evidence="1">Leaf</tissue>
    </source>
</reference>
<proteinExistence type="predicted"/>
<accession>A0ABD1LM47</accession>